<evidence type="ECO:0000313" key="2">
    <source>
        <dbReference type="EMBL" id="OMJ94494.1"/>
    </source>
</evidence>
<comment type="caution">
    <text evidence="2">The sequence shown here is derived from an EMBL/GenBank/DDBJ whole genome shotgun (WGS) entry which is preliminary data.</text>
</comment>
<name>A0A1R2CZR8_9CILI</name>
<dbReference type="EMBL" id="MPUH01000025">
    <property type="protein sequence ID" value="OMJ94494.1"/>
    <property type="molecule type" value="Genomic_DNA"/>
</dbReference>
<sequence>MEKNPRRMFNFNSIPEEKKSSKELIIDSQGPTIETPKFSALKIGSQNPENIIKKPLHNNSNAFFAPKGIKAKTSIQVDEDAAPDIINDDEDFEIDGMGEVWEYAGHSANVNEKESESSSEEFDPNAIVHIQYKEKNEVADEEPQIVIDHPENTPAKIGKKPPKRIDLKTRSLQAEAKLQQIEMKEKKSNDEIPPVKIQEIEVSKERVNEWESISVREIEAVKTEEVKVVDTVYYNRNISSDLVIQSIENSETELPPSEPKPSFFRGLFSCFRVKPRTLTFLSIQKQKLIKFSSEAFDTNQVQHVSMVKKLYTLLRNNDSCPITGEHWREIGFQGSSPGTDLRKVGIFGLLCMLYFIEKYPSPCLEIYKYSADISHKFPFASVCINFSECALVALEDNTLYKRIEKAERVYEIVLDYFCGLIITWFKYYKENNKNVMEIMKTKEHINAYARKHVNEVLNLTKYRFSYTDNYRY</sequence>
<evidence type="ECO:0000259" key="1">
    <source>
        <dbReference type="PROSITE" id="PS51335"/>
    </source>
</evidence>
<accession>A0A1R2CZR8</accession>
<feature type="domain" description="ELMO" evidence="1">
    <location>
        <begin position="302"/>
        <end position="453"/>
    </location>
</feature>
<dbReference type="PANTHER" id="PTHR12771">
    <property type="entry name" value="ENGULFMENT AND CELL MOTILITY"/>
    <property type="match status" value="1"/>
</dbReference>
<dbReference type="Proteomes" id="UP000187209">
    <property type="component" value="Unassembled WGS sequence"/>
</dbReference>
<dbReference type="AlphaFoldDB" id="A0A1R2CZR8"/>
<dbReference type="PANTHER" id="PTHR12771:SF2">
    <property type="entry name" value="ELMO DOMAIN-CONTAINING PROTEIN 3"/>
    <property type="match status" value="1"/>
</dbReference>
<protein>
    <recommendedName>
        <fullName evidence="1">ELMO domain-containing protein</fullName>
    </recommendedName>
</protein>
<proteinExistence type="predicted"/>
<reference evidence="2 3" key="1">
    <citation type="submission" date="2016-11" db="EMBL/GenBank/DDBJ databases">
        <title>The macronuclear genome of Stentor coeruleus: a giant cell with tiny introns.</title>
        <authorList>
            <person name="Slabodnick M."/>
            <person name="Ruby J.G."/>
            <person name="Reiff S.B."/>
            <person name="Swart E.C."/>
            <person name="Gosai S."/>
            <person name="Prabakaran S."/>
            <person name="Witkowska E."/>
            <person name="Larue G.E."/>
            <person name="Fisher S."/>
            <person name="Freeman R.M."/>
            <person name="Gunawardena J."/>
            <person name="Chu W."/>
            <person name="Stover N.A."/>
            <person name="Gregory B.D."/>
            <person name="Nowacki M."/>
            <person name="Derisi J."/>
            <person name="Roy S.W."/>
            <person name="Marshall W.F."/>
            <person name="Sood P."/>
        </authorList>
    </citation>
    <scope>NUCLEOTIDE SEQUENCE [LARGE SCALE GENOMIC DNA]</scope>
    <source>
        <strain evidence="2">WM001</strain>
    </source>
</reference>
<keyword evidence="3" id="KW-1185">Reference proteome</keyword>
<gene>
    <name evidence="2" type="ORF">SteCoe_2262</name>
</gene>
<dbReference type="InterPro" id="IPR006816">
    <property type="entry name" value="ELMO_dom"/>
</dbReference>
<dbReference type="OrthoDB" id="449556at2759"/>
<organism evidence="2 3">
    <name type="scientific">Stentor coeruleus</name>
    <dbReference type="NCBI Taxonomy" id="5963"/>
    <lineage>
        <taxon>Eukaryota</taxon>
        <taxon>Sar</taxon>
        <taxon>Alveolata</taxon>
        <taxon>Ciliophora</taxon>
        <taxon>Postciliodesmatophora</taxon>
        <taxon>Heterotrichea</taxon>
        <taxon>Heterotrichida</taxon>
        <taxon>Stentoridae</taxon>
        <taxon>Stentor</taxon>
    </lineage>
</organism>
<dbReference type="PROSITE" id="PS51335">
    <property type="entry name" value="ELMO"/>
    <property type="match status" value="1"/>
</dbReference>
<dbReference type="Pfam" id="PF04727">
    <property type="entry name" value="ELMO_CED12"/>
    <property type="match status" value="1"/>
</dbReference>
<evidence type="ECO:0000313" key="3">
    <source>
        <dbReference type="Proteomes" id="UP000187209"/>
    </source>
</evidence>
<dbReference type="InterPro" id="IPR050868">
    <property type="entry name" value="ELMO_domain-containing"/>
</dbReference>